<reference evidence="1" key="2">
    <citation type="journal article" date="2015" name="Data Brief">
        <title>Shoot transcriptome of the giant reed, Arundo donax.</title>
        <authorList>
            <person name="Barrero R.A."/>
            <person name="Guerrero F.D."/>
            <person name="Moolhuijzen P."/>
            <person name="Goolsby J.A."/>
            <person name="Tidwell J."/>
            <person name="Bellgard S.E."/>
            <person name="Bellgard M.I."/>
        </authorList>
    </citation>
    <scope>NUCLEOTIDE SEQUENCE</scope>
    <source>
        <tissue evidence="1">Shoot tissue taken approximately 20 cm above the soil surface</tissue>
    </source>
</reference>
<reference evidence="1" key="1">
    <citation type="submission" date="2014-09" db="EMBL/GenBank/DDBJ databases">
        <authorList>
            <person name="Magalhaes I.L.F."/>
            <person name="Oliveira U."/>
            <person name="Santos F.R."/>
            <person name="Vidigal T.H.D.A."/>
            <person name="Brescovit A.D."/>
            <person name="Santos A.J."/>
        </authorList>
    </citation>
    <scope>NUCLEOTIDE SEQUENCE</scope>
    <source>
        <tissue evidence="1">Shoot tissue taken approximately 20 cm above the soil surface</tissue>
    </source>
</reference>
<evidence type="ECO:0000313" key="1">
    <source>
        <dbReference type="EMBL" id="JAD64523.1"/>
    </source>
</evidence>
<dbReference type="EMBL" id="GBRH01233372">
    <property type="protein sequence ID" value="JAD64523.1"/>
    <property type="molecule type" value="Transcribed_RNA"/>
</dbReference>
<name>A0A0A9BQT4_ARUDO</name>
<dbReference type="AlphaFoldDB" id="A0A0A9BQT4"/>
<protein>
    <submittedName>
        <fullName evidence="1">Uncharacterized protein</fullName>
    </submittedName>
</protein>
<organism evidence="1">
    <name type="scientific">Arundo donax</name>
    <name type="common">Giant reed</name>
    <name type="synonym">Donax arundinaceus</name>
    <dbReference type="NCBI Taxonomy" id="35708"/>
    <lineage>
        <taxon>Eukaryota</taxon>
        <taxon>Viridiplantae</taxon>
        <taxon>Streptophyta</taxon>
        <taxon>Embryophyta</taxon>
        <taxon>Tracheophyta</taxon>
        <taxon>Spermatophyta</taxon>
        <taxon>Magnoliopsida</taxon>
        <taxon>Liliopsida</taxon>
        <taxon>Poales</taxon>
        <taxon>Poaceae</taxon>
        <taxon>PACMAD clade</taxon>
        <taxon>Arundinoideae</taxon>
        <taxon>Arundineae</taxon>
        <taxon>Arundo</taxon>
    </lineage>
</organism>
<sequence length="23" mass="2732">MYFSLSCLSNIDHKKYVPSEKLE</sequence>
<accession>A0A0A9BQT4</accession>
<proteinExistence type="predicted"/>